<protein>
    <submittedName>
        <fullName evidence="7">Spore germination protein</fullName>
    </submittedName>
</protein>
<evidence type="ECO:0000256" key="2">
    <source>
        <dbReference type="ARBA" id="ARBA00005278"/>
    </source>
</evidence>
<dbReference type="RefSeq" id="WP_390307443.1">
    <property type="nucleotide sequence ID" value="NZ_JBHRRZ010000037.1"/>
</dbReference>
<feature type="transmembrane region" description="Helical" evidence="6">
    <location>
        <begin position="429"/>
        <end position="448"/>
    </location>
</feature>
<reference evidence="8" key="1">
    <citation type="journal article" date="2019" name="Int. J. Syst. Evol. Microbiol.">
        <title>The Global Catalogue of Microorganisms (GCM) 10K type strain sequencing project: providing services to taxonomists for standard genome sequencing and annotation.</title>
        <authorList>
            <consortium name="The Broad Institute Genomics Platform"/>
            <consortium name="The Broad Institute Genome Sequencing Center for Infectious Disease"/>
            <person name="Wu L."/>
            <person name="Ma J."/>
        </authorList>
    </citation>
    <scope>NUCLEOTIDE SEQUENCE [LARGE SCALE GENOMIC DNA]</scope>
    <source>
        <strain evidence="8">KCTC 13193</strain>
    </source>
</reference>
<name>A0ABV7A9B8_9BACI</name>
<organism evidence="7 8">
    <name type="scientific">Virgibacillus sediminis</name>
    <dbReference type="NCBI Taxonomy" id="202260"/>
    <lineage>
        <taxon>Bacteria</taxon>
        <taxon>Bacillati</taxon>
        <taxon>Bacillota</taxon>
        <taxon>Bacilli</taxon>
        <taxon>Bacillales</taxon>
        <taxon>Bacillaceae</taxon>
        <taxon>Virgibacillus</taxon>
    </lineage>
</organism>
<keyword evidence="6" id="KW-1133">Transmembrane helix</keyword>
<feature type="transmembrane region" description="Helical" evidence="6">
    <location>
        <begin position="401"/>
        <end position="422"/>
    </location>
</feature>
<gene>
    <name evidence="7" type="ORF">ACFODW_14205</name>
</gene>
<evidence type="ECO:0000256" key="3">
    <source>
        <dbReference type="ARBA" id="ARBA00023136"/>
    </source>
</evidence>
<accession>A0ABV7A9B8</accession>
<dbReference type="EMBL" id="JBHRRZ010000037">
    <property type="protein sequence ID" value="MFC2949470.1"/>
    <property type="molecule type" value="Genomic_DNA"/>
</dbReference>
<evidence type="ECO:0000256" key="6">
    <source>
        <dbReference type="SAM" id="Phobius"/>
    </source>
</evidence>
<sequence>MSGRRFRMKKQGQATGSGSPLKKDLQKNLSDLKAVLGEPDDLVVRKFTLSGGDSGALVYLAGISDKDMIHNNILKNLQFLTLPEKGKKLGDVVYREVVSITDVTEKQAFDEVMLAVLAGDTALLIDGTDTAVIMGTAAAETRSIEQPPSEPLIRGPRDGFNESINTNLSLIRQEVRDENLRFKHHQIGRRARKKLVVSYIEGIAHPDMVKEVNRRLESIDIDFAPESGYIEQSIEDSFLSPFPQMLNTERPDRAIAHLMEGKVIILLDGTPFVLIAPVTLANTLQSPEDYYERWIVGTLIRVLRYLAVFLSLFLPSLYIALVSYHPGMIPSDLAFSISATREGVPFPSFIEAVLMGVTMELLREAGARLPTGIGQTIGIVGGLVIGEAAVGAGIVSPIMVIIVALTAIASFTNPAYSVAIAFRMMRFGFMIAAAFLGLYGIVLLYIAINVHLVNLKSFGIPYTAPFSPSFPGAWKDLVLRAPMSMMTRRPAYMWPADKKSGSSGRKQK</sequence>
<proteinExistence type="inferred from homology"/>
<evidence type="ECO:0000313" key="8">
    <source>
        <dbReference type="Proteomes" id="UP001595387"/>
    </source>
</evidence>
<dbReference type="Pfam" id="PF03323">
    <property type="entry name" value="GerA"/>
    <property type="match status" value="1"/>
</dbReference>
<dbReference type="PANTHER" id="PTHR22550:SF5">
    <property type="entry name" value="LEUCINE ZIPPER PROTEIN 4"/>
    <property type="match status" value="1"/>
</dbReference>
<keyword evidence="6" id="KW-0812">Transmembrane</keyword>
<comment type="similarity">
    <text evidence="2 4">Belongs to the GerABKA family.</text>
</comment>
<evidence type="ECO:0000313" key="7">
    <source>
        <dbReference type="EMBL" id="MFC2949470.1"/>
    </source>
</evidence>
<dbReference type="Proteomes" id="UP001595387">
    <property type="component" value="Unassembled WGS sequence"/>
</dbReference>
<feature type="transmembrane region" description="Helical" evidence="6">
    <location>
        <begin position="374"/>
        <end position="395"/>
    </location>
</feature>
<comment type="subcellular location">
    <subcellularLocation>
        <location evidence="4">Cell membrane</location>
    </subcellularLocation>
    <subcellularLocation>
        <location evidence="1">Membrane</location>
        <topology evidence="1">Multi-pass membrane protein</topology>
    </subcellularLocation>
</comment>
<evidence type="ECO:0000256" key="5">
    <source>
        <dbReference type="SAM" id="MobiDB-lite"/>
    </source>
</evidence>
<dbReference type="PIRSF" id="PIRSF005690">
    <property type="entry name" value="GerBA"/>
    <property type="match status" value="1"/>
</dbReference>
<feature type="compositionally biased region" description="Basic residues" evidence="5">
    <location>
        <begin position="1"/>
        <end position="10"/>
    </location>
</feature>
<keyword evidence="8" id="KW-1185">Reference proteome</keyword>
<dbReference type="InterPro" id="IPR004995">
    <property type="entry name" value="Spore_Ger"/>
</dbReference>
<feature type="region of interest" description="Disordered" evidence="5">
    <location>
        <begin position="1"/>
        <end position="23"/>
    </location>
</feature>
<dbReference type="InterPro" id="IPR050768">
    <property type="entry name" value="UPF0353/GerABKA_families"/>
</dbReference>
<dbReference type="PANTHER" id="PTHR22550">
    <property type="entry name" value="SPORE GERMINATION PROTEIN"/>
    <property type="match status" value="1"/>
</dbReference>
<comment type="caution">
    <text evidence="7">The sequence shown here is derived from an EMBL/GenBank/DDBJ whole genome shotgun (WGS) entry which is preliminary data.</text>
</comment>
<evidence type="ECO:0000256" key="4">
    <source>
        <dbReference type="PIRNR" id="PIRNR005690"/>
    </source>
</evidence>
<feature type="transmembrane region" description="Helical" evidence="6">
    <location>
        <begin position="302"/>
        <end position="324"/>
    </location>
</feature>
<keyword evidence="3 4" id="KW-0472">Membrane</keyword>
<evidence type="ECO:0000256" key="1">
    <source>
        <dbReference type="ARBA" id="ARBA00004141"/>
    </source>
</evidence>